<evidence type="ECO:0000313" key="9">
    <source>
        <dbReference type="EMBL" id="GLK69764.1"/>
    </source>
</evidence>
<reference evidence="9" key="2">
    <citation type="submission" date="2023-01" db="EMBL/GenBank/DDBJ databases">
        <authorList>
            <person name="Sun Q."/>
            <person name="Evtushenko L."/>
        </authorList>
    </citation>
    <scope>NUCLEOTIDE SEQUENCE</scope>
    <source>
        <strain evidence="9">VKM B-2347</strain>
    </source>
</reference>
<keyword evidence="2" id="KW-0813">Transport</keyword>
<dbReference type="CDD" id="cd03215">
    <property type="entry name" value="ABC_Carb_Monos_II"/>
    <property type="match status" value="1"/>
</dbReference>
<dbReference type="AlphaFoldDB" id="A0A9W6J5H6"/>
<dbReference type="Gene3D" id="3.40.50.300">
    <property type="entry name" value="P-loop containing nucleotide triphosphate hydrolases"/>
    <property type="match status" value="2"/>
</dbReference>
<keyword evidence="4" id="KW-0677">Repeat</keyword>
<evidence type="ECO:0000256" key="5">
    <source>
        <dbReference type="ARBA" id="ARBA00022741"/>
    </source>
</evidence>
<sequence length="545" mass="58348">MSDRTALQRPSPVFEAQALSKSYGPNRVLDDVGFVVPRNKVVTFVGENGAGKSTLFNILSGVAAPDSGVMRLHGATYAPTDYGAAASLGVSRVFQEQSLILNVPVYENLLLGQDARFARAGQFLDRKAMIAVAEAIVEEAGVDVDVRRRTGDYDFSKRQSIEIARACLAGLHLGLVTQPFVLLDEPTSALDRRDEEAFFRLVARIKTRGSLLFVSHRLTEVLALSDLIYVLKDGRLVAELEPANTTESELHGLMVGRERAADFYYERRQRVIAKGAEPVLSAVGLYQPGAFEPIDLVVRKGEVVGIGGLLDSGKSALGKAVAGVDPPAAGEVALNGGSAGAPDIGRFVRQGLGYVPAERLAEGMIASASVAWNVSLASGGDLFSNALGLWRRGREVETTERYVRSLAIRSAAANVRASRLSGGNQQKAVLARWLCRNPSVLVLDNPTRGVDAGAKEEIYRLIRELAETGVGVLLITDELLELIGLSNRILILQRGRLVAEVPAPADAKPTEREIVALMLPQSDRPDLPTGAASPSTSSPARETIP</sequence>
<dbReference type="InterPro" id="IPR003439">
    <property type="entry name" value="ABC_transporter-like_ATP-bd"/>
</dbReference>
<dbReference type="SMART" id="SM00382">
    <property type="entry name" value="AAA"/>
    <property type="match status" value="2"/>
</dbReference>
<comment type="similarity">
    <text evidence="1">Belongs to the ABC transporter superfamily.</text>
</comment>
<evidence type="ECO:0000313" key="10">
    <source>
        <dbReference type="Proteomes" id="UP001143372"/>
    </source>
</evidence>
<dbReference type="InterPro" id="IPR003593">
    <property type="entry name" value="AAA+_ATPase"/>
</dbReference>
<evidence type="ECO:0000256" key="2">
    <source>
        <dbReference type="ARBA" id="ARBA00022448"/>
    </source>
</evidence>
<dbReference type="SUPFAM" id="SSF52540">
    <property type="entry name" value="P-loop containing nucleoside triphosphate hydrolases"/>
    <property type="match status" value="2"/>
</dbReference>
<dbReference type="InterPro" id="IPR027417">
    <property type="entry name" value="P-loop_NTPase"/>
</dbReference>
<evidence type="ECO:0000256" key="7">
    <source>
        <dbReference type="SAM" id="MobiDB-lite"/>
    </source>
</evidence>
<evidence type="ECO:0000256" key="1">
    <source>
        <dbReference type="ARBA" id="ARBA00005417"/>
    </source>
</evidence>
<name>A0A9W6J5H6_9HYPH</name>
<gene>
    <name evidence="9" type="primary">rbsA</name>
    <name evidence="9" type="ORF">GCM10008179_34020</name>
</gene>
<dbReference type="EMBL" id="BSFI01000023">
    <property type="protein sequence ID" value="GLK69764.1"/>
    <property type="molecule type" value="Genomic_DNA"/>
</dbReference>
<feature type="compositionally biased region" description="Low complexity" evidence="7">
    <location>
        <begin position="528"/>
        <end position="545"/>
    </location>
</feature>
<reference evidence="9" key="1">
    <citation type="journal article" date="2014" name="Int. J. Syst. Evol. Microbiol.">
        <title>Complete genome sequence of Corynebacterium casei LMG S-19264T (=DSM 44701T), isolated from a smear-ripened cheese.</title>
        <authorList>
            <consortium name="US DOE Joint Genome Institute (JGI-PGF)"/>
            <person name="Walter F."/>
            <person name="Albersmeier A."/>
            <person name="Kalinowski J."/>
            <person name="Ruckert C."/>
        </authorList>
    </citation>
    <scope>NUCLEOTIDE SEQUENCE</scope>
    <source>
        <strain evidence="9">VKM B-2347</strain>
    </source>
</reference>
<dbReference type="PANTHER" id="PTHR43790:SF9">
    <property type="entry name" value="GALACTOFURANOSE TRANSPORTER ATP-BINDING PROTEIN YTFR"/>
    <property type="match status" value="1"/>
</dbReference>
<comment type="caution">
    <text evidence="9">The sequence shown here is derived from an EMBL/GenBank/DDBJ whole genome shotgun (WGS) entry which is preliminary data.</text>
</comment>
<dbReference type="Pfam" id="PF00005">
    <property type="entry name" value="ABC_tran"/>
    <property type="match status" value="2"/>
</dbReference>
<feature type="domain" description="ABC transporter" evidence="8">
    <location>
        <begin position="14"/>
        <end position="519"/>
    </location>
</feature>
<keyword evidence="10" id="KW-1185">Reference proteome</keyword>
<dbReference type="InterPro" id="IPR017871">
    <property type="entry name" value="ABC_transporter-like_CS"/>
</dbReference>
<accession>A0A9W6J5H6</accession>
<dbReference type="PROSITE" id="PS50893">
    <property type="entry name" value="ABC_TRANSPORTER_2"/>
    <property type="match status" value="1"/>
</dbReference>
<evidence type="ECO:0000259" key="8">
    <source>
        <dbReference type="PROSITE" id="PS50893"/>
    </source>
</evidence>
<dbReference type="RefSeq" id="WP_271169982.1">
    <property type="nucleotide sequence ID" value="NZ_BSFI01000023.1"/>
</dbReference>
<dbReference type="GO" id="GO:0005524">
    <property type="term" value="F:ATP binding"/>
    <property type="evidence" value="ECO:0007669"/>
    <property type="project" value="UniProtKB-KW"/>
</dbReference>
<dbReference type="GO" id="GO:0016887">
    <property type="term" value="F:ATP hydrolysis activity"/>
    <property type="evidence" value="ECO:0007669"/>
    <property type="project" value="InterPro"/>
</dbReference>
<organism evidence="9 10">
    <name type="scientific">Hansschlegelia plantiphila</name>
    <dbReference type="NCBI Taxonomy" id="374655"/>
    <lineage>
        <taxon>Bacteria</taxon>
        <taxon>Pseudomonadati</taxon>
        <taxon>Pseudomonadota</taxon>
        <taxon>Alphaproteobacteria</taxon>
        <taxon>Hyphomicrobiales</taxon>
        <taxon>Methylopilaceae</taxon>
        <taxon>Hansschlegelia</taxon>
    </lineage>
</organism>
<evidence type="ECO:0000256" key="3">
    <source>
        <dbReference type="ARBA" id="ARBA00022597"/>
    </source>
</evidence>
<keyword evidence="3" id="KW-0762">Sugar transport</keyword>
<feature type="region of interest" description="Disordered" evidence="7">
    <location>
        <begin position="519"/>
        <end position="545"/>
    </location>
</feature>
<proteinExistence type="inferred from homology"/>
<dbReference type="Proteomes" id="UP001143372">
    <property type="component" value="Unassembled WGS sequence"/>
</dbReference>
<evidence type="ECO:0000256" key="6">
    <source>
        <dbReference type="ARBA" id="ARBA00022840"/>
    </source>
</evidence>
<keyword evidence="5" id="KW-0547">Nucleotide-binding</keyword>
<dbReference type="InterPro" id="IPR050107">
    <property type="entry name" value="ABC_carbohydrate_import_ATPase"/>
</dbReference>
<protein>
    <submittedName>
        <fullName evidence="9">ABC transporter ATP-binding protein</fullName>
    </submittedName>
</protein>
<dbReference type="PROSITE" id="PS00211">
    <property type="entry name" value="ABC_TRANSPORTER_1"/>
    <property type="match status" value="1"/>
</dbReference>
<dbReference type="PANTHER" id="PTHR43790">
    <property type="entry name" value="CARBOHYDRATE TRANSPORT ATP-BINDING PROTEIN MG119-RELATED"/>
    <property type="match status" value="1"/>
</dbReference>
<keyword evidence="6 9" id="KW-0067">ATP-binding</keyword>
<evidence type="ECO:0000256" key="4">
    <source>
        <dbReference type="ARBA" id="ARBA00022737"/>
    </source>
</evidence>